<evidence type="ECO:0000313" key="4">
    <source>
        <dbReference type="EMBL" id="MFO7191009.1"/>
    </source>
</evidence>
<keyword evidence="2" id="KW-0812">Transmembrane</keyword>
<comment type="caution">
    <text evidence="4">The sequence shown here is derived from an EMBL/GenBank/DDBJ whole genome shotgun (WGS) entry which is preliminary data.</text>
</comment>
<evidence type="ECO:0000256" key="2">
    <source>
        <dbReference type="SAM" id="Phobius"/>
    </source>
</evidence>
<dbReference type="PANTHER" id="PTHR21180:SF32">
    <property type="entry name" value="ENDONUCLEASE_EXONUCLEASE_PHOSPHATASE FAMILY DOMAIN-CONTAINING PROTEIN 1"/>
    <property type="match status" value="1"/>
</dbReference>
<feature type="region of interest" description="Disordered" evidence="1">
    <location>
        <begin position="176"/>
        <end position="199"/>
    </location>
</feature>
<accession>A0ABD6FB12</accession>
<dbReference type="InterPro" id="IPR019554">
    <property type="entry name" value="Soluble_ligand-bd"/>
</dbReference>
<dbReference type="Proteomes" id="UP000249324">
    <property type="component" value="Unassembled WGS sequence"/>
</dbReference>
<dbReference type="InterPro" id="IPR003583">
    <property type="entry name" value="Hlx-hairpin-Hlx_DNA-bd_motif"/>
</dbReference>
<dbReference type="NCBIfam" id="TIGR00426">
    <property type="entry name" value="competence protein ComEA helix-hairpin-helix repeat region"/>
    <property type="match status" value="1"/>
</dbReference>
<proteinExistence type="predicted"/>
<dbReference type="EMBL" id="QGUI02000012">
    <property type="protein sequence ID" value="MFO7191009.1"/>
    <property type="molecule type" value="Genomic_DNA"/>
</dbReference>
<feature type="compositionally biased region" description="Pro residues" evidence="1">
    <location>
        <begin position="176"/>
        <end position="186"/>
    </location>
</feature>
<feature type="domain" description="Helix-hairpin-helix DNA-binding motif class 1" evidence="3">
    <location>
        <begin position="292"/>
        <end position="311"/>
    </location>
</feature>
<name>A0ABD6FB12_9PSEU</name>
<feature type="domain" description="Helix-hairpin-helix DNA-binding motif class 1" evidence="3">
    <location>
        <begin position="322"/>
        <end position="341"/>
    </location>
</feature>
<evidence type="ECO:0000313" key="5">
    <source>
        <dbReference type="Proteomes" id="UP000249324"/>
    </source>
</evidence>
<evidence type="ECO:0000256" key="1">
    <source>
        <dbReference type="SAM" id="MobiDB-lite"/>
    </source>
</evidence>
<dbReference type="GO" id="GO:0003677">
    <property type="term" value="F:DNA binding"/>
    <property type="evidence" value="ECO:0007669"/>
    <property type="project" value="UniProtKB-KW"/>
</dbReference>
<dbReference type="Pfam" id="PF10531">
    <property type="entry name" value="SLBB"/>
    <property type="match status" value="1"/>
</dbReference>
<dbReference type="Gene3D" id="3.10.560.10">
    <property type="entry name" value="Outer membrane lipoprotein wza domain like"/>
    <property type="match status" value="1"/>
</dbReference>
<dbReference type="SMART" id="SM00278">
    <property type="entry name" value="HhH1"/>
    <property type="match status" value="2"/>
</dbReference>
<dbReference type="Gene3D" id="1.10.150.310">
    <property type="entry name" value="Tex RuvX-like domain-like"/>
    <property type="match status" value="1"/>
</dbReference>
<feature type="compositionally biased region" description="Basic and acidic residues" evidence="1">
    <location>
        <begin position="24"/>
        <end position="34"/>
    </location>
</feature>
<feature type="transmembrane region" description="Helical" evidence="2">
    <location>
        <begin position="153"/>
        <end position="173"/>
    </location>
</feature>
<keyword evidence="2" id="KW-1133">Transmembrane helix</keyword>
<sequence length="344" mass="35285">MFERGTAGRTAHRLATVAVPDGATPRRDQGRCEAEPSAVSARSSVRRSSEPRKAGGSGTGVSSAEPSPDARARRTGIPAEAQEELAGCGSRSSTEKSYDDGELAEYDEPIAEDEHSPPGRGSRITWWRPGSGKHRLGAARDVVRSAASVPLRVLVAAAVVVAVVGVAVVTAFASPAPAPAEAPPLPAAQRSEPRPPAGGDADVLVVSVVGAVRKPGLVRLQPGARVDDALRAAGGAKPKADLRSVNLARKVADGEQVFVPEQGGGGATADAGTVGTDGADGVKVNINTATAAELETLPGIGEVTAGNIIAWREQHGPFTSVEQLLEVDGIGDRRLSQLRDRVTV</sequence>
<feature type="compositionally biased region" description="Acidic residues" evidence="1">
    <location>
        <begin position="100"/>
        <end position="111"/>
    </location>
</feature>
<evidence type="ECO:0000259" key="3">
    <source>
        <dbReference type="SMART" id="SM00278"/>
    </source>
</evidence>
<dbReference type="InterPro" id="IPR010994">
    <property type="entry name" value="RuvA_2-like"/>
</dbReference>
<dbReference type="Pfam" id="PF12836">
    <property type="entry name" value="HHH_3"/>
    <property type="match status" value="1"/>
</dbReference>
<feature type="region of interest" description="Disordered" evidence="1">
    <location>
        <begin position="1"/>
        <end position="133"/>
    </location>
</feature>
<keyword evidence="2" id="KW-0472">Membrane</keyword>
<dbReference type="SUPFAM" id="SSF47781">
    <property type="entry name" value="RuvA domain 2-like"/>
    <property type="match status" value="1"/>
</dbReference>
<dbReference type="AlphaFoldDB" id="A0ABD6FB12"/>
<dbReference type="InterPro" id="IPR004509">
    <property type="entry name" value="Competence_ComEA_HhH"/>
</dbReference>
<reference evidence="4 5" key="1">
    <citation type="journal article" date="2021" name="BMC Genomics">
        <title>Genome-resolved metagenome and metatranscriptome analyses of thermophilic composting reveal key bacterial players and their metabolic interactions.</title>
        <authorList>
            <person name="Braga L.P.P."/>
            <person name="Pereira R.V."/>
            <person name="Martins L.F."/>
            <person name="Moura L.M.S."/>
            <person name="Sanchez F.B."/>
            <person name="Patane J.S.L."/>
            <person name="da Silva A.M."/>
            <person name="Setubal J.C."/>
        </authorList>
    </citation>
    <scope>NUCLEOTIDE SEQUENCE [LARGE SCALE GENOMIC DNA]</scope>
    <source>
        <strain evidence="4">ZC4RG45</strain>
    </source>
</reference>
<dbReference type="PANTHER" id="PTHR21180">
    <property type="entry name" value="ENDONUCLEASE/EXONUCLEASE/PHOSPHATASE FAMILY DOMAIN-CONTAINING PROTEIN 1"/>
    <property type="match status" value="1"/>
</dbReference>
<dbReference type="InterPro" id="IPR051675">
    <property type="entry name" value="Endo/Exo/Phosphatase_dom_1"/>
</dbReference>
<organism evidence="4 5">
    <name type="scientific">Thermocrispum agreste</name>
    <dbReference type="NCBI Taxonomy" id="37925"/>
    <lineage>
        <taxon>Bacteria</taxon>
        <taxon>Bacillati</taxon>
        <taxon>Actinomycetota</taxon>
        <taxon>Actinomycetes</taxon>
        <taxon>Pseudonocardiales</taxon>
        <taxon>Pseudonocardiaceae</taxon>
        <taxon>Thermocrispum</taxon>
    </lineage>
</organism>
<protein>
    <submittedName>
        <fullName evidence="4">ComEA family DNA-binding protein</fullName>
    </submittedName>
</protein>
<keyword evidence="4" id="KW-0238">DNA-binding</keyword>
<gene>
    <name evidence="4" type="ORF">DIU77_002040</name>
</gene>